<dbReference type="AlphaFoldDB" id="A0A819D5N1"/>
<dbReference type="Gene3D" id="3.40.50.12780">
    <property type="entry name" value="N-terminal domain of ligase-like"/>
    <property type="match status" value="1"/>
</dbReference>
<organism evidence="1 2">
    <name type="scientific">Adineta steineri</name>
    <dbReference type="NCBI Taxonomy" id="433720"/>
    <lineage>
        <taxon>Eukaryota</taxon>
        <taxon>Metazoa</taxon>
        <taxon>Spiralia</taxon>
        <taxon>Gnathifera</taxon>
        <taxon>Rotifera</taxon>
        <taxon>Eurotatoria</taxon>
        <taxon>Bdelloidea</taxon>
        <taxon>Adinetida</taxon>
        <taxon>Adinetidae</taxon>
        <taxon>Adineta</taxon>
    </lineage>
</organism>
<dbReference type="EMBL" id="CAJOBB010001254">
    <property type="protein sequence ID" value="CAF3831640.1"/>
    <property type="molecule type" value="Genomic_DNA"/>
</dbReference>
<dbReference type="Proteomes" id="UP000663868">
    <property type="component" value="Unassembled WGS sequence"/>
</dbReference>
<evidence type="ECO:0000313" key="1">
    <source>
        <dbReference type="EMBL" id="CAF3831640.1"/>
    </source>
</evidence>
<reference evidence="1" key="1">
    <citation type="submission" date="2021-02" db="EMBL/GenBank/DDBJ databases">
        <authorList>
            <person name="Nowell W R."/>
        </authorList>
    </citation>
    <scope>NUCLEOTIDE SEQUENCE</scope>
</reference>
<name>A0A819D5N1_9BILA</name>
<sequence length="81" mass="9260">MLSFQNEQKQYTFKLFKHDVDSLATSLLALDFNKNDHFAVWLLNISENAVNVNLAYVENELEFCISKVRCEGIILSSSVAM</sequence>
<comment type="caution">
    <text evidence="1">The sequence shown here is derived from an EMBL/GenBank/DDBJ whole genome shotgun (WGS) entry which is preliminary data.</text>
</comment>
<dbReference type="SUPFAM" id="SSF56801">
    <property type="entry name" value="Acetyl-CoA synthetase-like"/>
    <property type="match status" value="1"/>
</dbReference>
<evidence type="ECO:0000313" key="2">
    <source>
        <dbReference type="Proteomes" id="UP000663868"/>
    </source>
</evidence>
<accession>A0A819D5N1</accession>
<protein>
    <submittedName>
        <fullName evidence="1">Uncharacterized protein</fullName>
    </submittedName>
</protein>
<dbReference type="InterPro" id="IPR042099">
    <property type="entry name" value="ANL_N_sf"/>
</dbReference>
<proteinExistence type="predicted"/>
<gene>
    <name evidence="1" type="ORF">KXQ929_LOCUS18897</name>
</gene>